<comment type="similarity">
    <text evidence="1">Belongs to the sel-1 family.</text>
</comment>
<dbReference type="InterPro" id="IPR006597">
    <property type="entry name" value="Sel1-like"/>
</dbReference>
<organism evidence="4 5">
    <name type="scientific">Polarella glacialis</name>
    <name type="common">Dinoflagellate</name>
    <dbReference type="NCBI Taxonomy" id="89957"/>
    <lineage>
        <taxon>Eukaryota</taxon>
        <taxon>Sar</taxon>
        <taxon>Alveolata</taxon>
        <taxon>Dinophyceae</taxon>
        <taxon>Suessiales</taxon>
        <taxon>Suessiaceae</taxon>
        <taxon>Polarella</taxon>
    </lineage>
</organism>
<sequence>MTEGIDPAALRLVGPWNFHFDFLAPGPRQPRWPWESKEDCEHLETFEAPTEPVSSSATSGLLLAGGYPEASPAAAAGSGAAKQAARKGSAGLARGFLNRTGGGGASAAKPHADSARASSAGSSKCSKGPTATGGSNPSTKKKKLPSGYHWTTPPQCYEFTTQREVKVEEWQGVEQMGQVQKRSAKLSASCFYRLPGLLPAEQVESILAHCKQSSAYKIDDDSVDKTPTFEYYPFRDGEWVDQKMRSIMESSVESRVLPYIRERYDCRFCALSDILVRRYLPGERRTHAVHFDGHAFVTAVLGLSSADEYEGGLYLQPEPDVASRTFFRIEPGDLVVHSFDLQHGVHVWKGERYSLIFWIKDSLQAVREHTTPWYQRLADEGDPDALYNVAQNYEHGTFGNPVDLPKAVALYERSAATGHHFAQNNLGLIYRRAGESGGADAASLGRLSKFDLLQKSVEWLKAAAEGGFAMAQKNLALAYANGQGVRKDDSQAVAWMRRAAEQLEVEAAYMMGEMYRQGRGVPSDASEAAKWYERSAECGFPKAQYTLGMLYLEGTGLVRDAKKAELWLRFASRQGSAEAKNNLATLHAQSGEVDQAAEIWAELARGGEVNAQCNLGMCYMRGAGRDQDLQEASRWLSKAAAQGHQMASQALAQLGV</sequence>
<dbReference type="PANTHER" id="PTHR11102">
    <property type="entry name" value="SEL-1-LIKE PROTEIN"/>
    <property type="match status" value="1"/>
</dbReference>
<dbReference type="EMBL" id="CAJNNW010036600">
    <property type="protein sequence ID" value="CAE8735909.1"/>
    <property type="molecule type" value="Genomic_DNA"/>
</dbReference>
<feature type="domain" description="Fe2OG dioxygenase" evidence="3">
    <location>
        <begin position="270"/>
        <end position="361"/>
    </location>
</feature>
<evidence type="ECO:0000256" key="1">
    <source>
        <dbReference type="ARBA" id="ARBA00038101"/>
    </source>
</evidence>
<feature type="region of interest" description="Disordered" evidence="2">
    <location>
        <begin position="102"/>
        <end position="147"/>
    </location>
</feature>
<accession>A0A813LRJ2</accession>
<dbReference type="InterPro" id="IPR050767">
    <property type="entry name" value="Sel1_AlgK"/>
</dbReference>
<proteinExistence type="inferred from homology"/>
<dbReference type="InterPro" id="IPR011990">
    <property type="entry name" value="TPR-like_helical_dom_sf"/>
</dbReference>
<dbReference type="Gene3D" id="2.60.120.620">
    <property type="entry name" value="q2cbj1_9rhob like domain"/>
    <property type="match status" value="1"/>
</dbReference>
<evidence type="ECO:0000313" key="5">
    <source>
        <dbReference type="Proteomes" id="UP000626109"/>
    </source>
</evidence>
<name>A0A813LRJ2_POLGL</name>
<evidence type="ECO:0000256" key="2">
    <source>
        <dbReference type="SAM" id="MobiDB-lite"/>
    </source>
</evidence>
<evidence type="ECO:0000259" key="3">
    <source>
        <dbReference type="PROSITE" id="PS51471"/>
    </source>
</evidence>
<dbReference type="SMART" id="SM00671">
    <property type="entry name" value="SEL1"/>
    <property type="match status" value="6"/>
</dbReference>
<evidence type="ECO:0000313" key="4">
    <source>
        <dbReference type="EMBL" id="CAE8735909.1"/>
    </source>
</evidence>
<dbReference type="AlphaFoldDB" id="A0A813LRJ2"/>
<dbReference type="Proteomes" id="UP000626109">
    <property type="component" value="Unassembled WGS sequence"/>
</dbReference>
<dbReference type="InterPro" id="IPR005123">
    <property type="entry name" value="Oxoglu/Fe-dep_dioxygenase_dom"/>
</dbReference>
<gene>
    <name evidence="4" type="ORF">PGLA2088_LOCUS48083</name>
</gene>
<reference evidence="4" key="1">
    <citation type="submission" date="2021-02" db="EMBL/GenBank/DDBJ databases">
        <authorList>
            <person name="Dougan E. K."/>
            <person name="Rhodes N."/>
            <person name="Thang M."/>
            <person name="Chan C."/>
        </authorList>
    </citation>
    <scope>NUCLEOTIDE SEQUENCE</scope>
</reference>
<dbReference type="SUPFAM" id="SSF51197">
    <property type="entry name" value="Clavaminate synthase-like"/>
    <property type="match status" value="1"/>
</dbReference>
<dbReference type="Pfam" id="PF08238">
    <property type="entry name" value="Sel1"/>
    <property type="match status" value="6"/>
</dbReference>
<protein>
    <recommendedName>
        <fullName evidence="3">Fe2OG dioxygenase domain-containing protein</fullName>
    </recommendedName>
</protein>
<dbReference type="PROSITE" id="PS51471">
    <property type="entry name" value="FE2OG_OXY"/>
    <property type="match status" value="1"/>
</dbReference>
<dbReference type="SUPFAM" id="SSF81901">
    <property type="entry name" value="HCP-like"/>
    <property type="match status" value="2"/>
</dbReference>
<dbReference type="PANTHER" id="PTHR11102:SF160">
    <property type="entry name" value="ERAD-ASSOCIATED E3 UBIQUITIN-PROTEIN LIGASE COMPONENT HRD3"/>
    <property type="match status" value="1"/>
</dbReference>
<dbReference type="Gene3D" id="1.25.40.10">
    <property type="entry name" value="Tetratricopeptide repeat domain"/>
    <property type="match status" value="2"/>
</dbReference>
<comment type="caution">
    <text evidence="4">The sequence shown here is derived from an EMBL/GenBank/DDBJ whole genome shotgun (WGS) entry which is preliminary data.</text>
</comment>
<feature type="compositionally biased region" description="Low complexity" evidence="2">
    <location>
        <begin position="115"/>
        <end position="126"/>
    </location>
</feature>